<keyword evidence="3" id="KW-0472">Membrane</keyword>
<dbReference type="GO" id="GO:0005975">
    <property type="term" value="P:carbohydrate metabolic process"/>
    <property type="evidence" value="ECO:0007669"/>
    <property type="project" value="InterPro"/>
</dbReference>
<keyword evidence="7" id="KW-0119">Carbohydrate metabolism</keyword>
<accession>F4S0S9</accession>
<comment type="cofactor">
    <cofactor evidence="1">
        <name>Co(2+)</name>
        <dbReference type="ChEBI" id="CHEBI:48828"/>
    </cofactor>
</comment>
<dbReference type="PANTHER" id="PTHR46471:SF2">
    <property type="entry name" value="CHITIN DEACETYLASE-RELATED"/>
    <property type="match status" value="1"/>
</dbReference>
<dbReference type="EMBL" id="GL883136">
    <property type="protein sequence ID" value="EGG01752.1"/>
    <property type="molecule type" value="Genomic_DNA"/>
</dbReference>
<evidence type="ECO:0000259" key="9">
    <source>
        <dbReference type="PROSITE" id="PS51677"/>
    </source>
</evidence>
<protein>
    <submittedName>
        <fullName evidence="10">Family 4 carbohydrate esterase</fullName>
    </submittedName>
</protein>
<dbReference type="eggNOG" id="ENOG502S2CW">
    <property type="taxonomic scope" value="Eukaryota"/>
</dbReference>
<reference evidence="11" key="1">
    <citation type="journal article" date="2011" name="Proc. Natl. Acad. Sci. U.S.A.">
        <title>Obligate biotrophy features unraveled by the genomic analysis of rust fungi.</title>
        <authorList>
            <person name="Duplessis S."/>
            <person name="Cuomo C.A."/>
            <person name="Lin Y.-C."/>
            <person name="Aerts A."/>
            <person name="Tisserant E."/>
            <person name="Veneault-Fourrey C."/>
            <person name="Joly D.L."/>
            <person name="Hacquard S."/>
            <person name="Amselem J."/>
            <person name="Cantarel B.L."/>
            <person name="Chiu R."/>
            <person name="Coutinho P.M."/>
            <person name="Feau N."/>
            <person name="Field M."/>
            <person name="Frey P."/>
            <person name="Gelhaye E."/>
            <person name="Goldberg J."/>
            <person name="Grabherr M.G."/>
            <person name="Kodira C.D."/>
            <person name="Kohler A."/>
            <person name="Kuees U."/>
            <person name="Lindquist E.A."/>
            <person name="Lucas S.M."/>
            <person name="Mago R."/>
            <person name="Mauceli E."/>
            <person name="Morin E."/>
            <person name="Murat C."/>
            <person name="Pangilinan J.L."/>
            <person name="Park R."/>
            <person name="Pearson M."/>
            <person name="Quesneville H."/>
            <person name="Rouhier N."/>
            <person name="Sakthikumar S."/>
            <person name="Salamov A.A."/>
            <person name="Schmutz J."/>
            <person name="Selles B."/>
            <person name="Shapiro H."/>
            <person name="Tanguay P."/>
            <person name="Tuskan G.A."/>
            <person name="Henrissat B."/>
            <person name="Van de Peer Y."/>
            <person name="Rouze P."/>
            <person name="Ellis J.G."/>
            <person name="Dodds P.N."/>
            <person name="Schein J.E."/>
            <person name="Zhong S."/>
            <person name="Hamelin R.C."/>
            <person name="Grigoriev I.V."/>
            <person name="Szabo L.J."/>
            <person name="Martin F."/>
        </authorList>
    </citation>
    <scope>NUCLEOTIDE SEQUENCE [LARGE SCALE GENOMIC DNA]</scope>
    <source>
        <strain evidence="11">98AG31 / pathotype 3-4-7</strain>
    </source>
</reference>
<keyword evidence="3" id="KW-0325">Glycoprotein</keyword>
<evidence type="ECO:0000313" key="10">
    <source>
        <dbReference type="EMBL" id="EGG01752.1"/>
    </source>
</evidence>
<dbReference type="InterPro" id="IPR002509">
    <property type="entry name" value="NODB_dom"/>
</dbReference>
<gene>
    <name evidence="10" type="ORF">MELLADRAFT_28808</name>
</gene>
<keyword evidence="11" id="KW-1185">Reference proteome</keyword>
<dbReference type="Pfam" id="PF01522">
    <property type="entry name" value="Polysacc_deac_1"/>
    <property type="match status" value="1"/>
</dbReference>
<dbReference type="SUPFAM" id="SSF88713">
    <property type="entry name" value="Glycoside hydrolase/deacetylase"/>
    <property type="match status" value="1"/>
</dbReference>
<dbReference type="CDD" id="cd10951">
    <property type="entry name" value="CE4_ClCDA_like"/>
    <property type="match status" value="1"/>
</dbReference>
<evidence type="ECO:0000256" key="1">
    <source>
        <dbReference type="ARBA" id="ARBA00001941"/>
    </source>
</evidence>
<evidence type="ECO:0000313" key="11">
    <source>
        <dbReference type="Proteomes" id="UP000001072"/>
    </source>
</evidence>
<dbReference type="PANTHER" id="PTHR46471">
    <property type="entry name" value="CHITIN DEACETYLASE"/>
    <property type="match status" value="1"/>
</dbReference>
<dbReference type="GO" id="GO:0016810">
    <property type="term" value="F:hydrolase activity, acting on carbon-nitrogen (but not peptide) bonds"/>
    <property type="evidence" value="ECO:0007669"/>
    <property type="project" value="InterPro"/>
</dbReference>
<dbReference type="Gene3D" id="3.20.20.370">
    <property type="entry name" value="Glycoside hydrolase/deacetylase"/>
    <property type="match status" value="1"/>
</dbReference>
<evidence type="ECO:0000256" key="5">
    <source>
        <dbReference type="ARBA" id="ARBA00022729"/>
    </source>
</evidence>
<keyword evidence="5" id="KW-0732">Signal</keyword>
<feature type="non-terminal residue" evidence="10">
    <location>
        <position position="225"/>
    </location>
</feature>
<evidence type="ECO:0000256" key="6">
    <source>
        <dbReference type="ARBA" id="ARBA00022801"/>
    </source>
</evidence>
<evidence type="ECO:0000256" key="8">
    <source>
        <dbReference type="ARBA" id="ARBA00023288"/>
    </source>
</evidence>
<evidence type="ECO:0000256" key="7">
    <source>
        <dbReference type="ARBA" id="ARBA00023277"/>
    </source>
</evidence>
<dbReference type="STRING" id="747676.F4S0S9"/>
<dbReference type="RefSeq" id="XP_007415097.1">
    <property type="nucleotide sequence ID" value="XM_007415035.1"/>
</dbReference>
<dbReference type="GO" id="GO:0046872">
    <property type="term" value="F:metal ion binding"/>
    <property type="evidence" value="ECO:0007669"/>
    <property type="project" value="UniProtKB-KW"/>
</dbReference>
<dbReference type="InParanoid" id="F4S0S9"/>
<organism evidence="11">
    <name type="scientific">Melampsora larici-populina (strain 98AG31 / pathotype 3-4-7)</name>
    <name type="common">Poplar leaf rust fungus</name>
    <dbReference type="NCBI Taxonomy" id="747676"/>
    <lineage>
        <taxon>Eukaryota</taxon>
        <taxon>Fungi</taxon>
        <taxon>Dikarya</taxon>
        <taxon>Basidiomycota</taxon>
        <taxon>Pucciniomycotina</taxon>
        <taxon>Pucciniomycetes</taxon>
        <taxon>Pucciniales</taxon>
        <taxon>Melampsoraceae</taxon>
        <taxon>Melampsora</taxon>
    </lineage>
</organism>
<dbReference type="GO" id="GO:0005886">
    <property type="term" value="C:plasma membrane"/>
    <property type="evidence" value="ECO:0007669"/>
    <property type="project" value="UniProtKB-SubCell"/>
</dbReference>
<evidence type="ECO:0000256" key="3">
    <source>
        <dbReference type="ARBA" id="ARBA00022622"/>
    </source>
</evidence>
<evidence type="ECO:0000256" key="2">
    <source>
        <dbReference type="ARBA" id="ARBA00004609"/>
    </source>
</evidence>
<dbReference type="GeneID" id="18927036"/>
<dbReference type="OrthoDB" id="2125469at2759"/>
<feature type="domain" description="NodB homology" evidence="9">
    <location>
        <begin position="12"/>
        <end position="197"/>
    </location>
</feature>
<dbReference type="Proteomes" id="UP000001072">
    <property type="component" value="Unassembled WGS sequence"/>
</dbReference>
<dbReference type="HOGENOM" id="CLU_021264_11_2_1"/>
<dbReference type="VEuPathDB" id="FungiDB:MELLADRAFT_28808"/>
<dbReference type="PROSITE" id="PS51677">
    <property type="entry name" value="NODB"/>
    <property type="match status" value="1"/>
</dbReference>
<keyword evidence="6" id="KW-0378">Hydrolase</keyword>
<sequence length="225" mass="25140">SAKVISTCRDSGTFALTFDDGPYIYENEVSDFLSSRGIHGTFFINGYNYDCIYDQNIVDQLRHTFSQGHLIGSHTWSHPDITTLSAADFNIQLDLVETAMKKILGVKPRYFRPPFGRINDENLQILNSRGYKVVTWSFDSGDSTGASTTTSDQAYDEISKSFPTPQIALNHETHETTASEVSQHAVQVLQKAGYRLVSVSECLGSGRSQDDYYQDIGEPEQRDVS</sequence>
<dbReference type="InterPro" id="IPR011330">
    <property type="entry name" value="Glyco_hydro/deAcase_b/a-brl"/>
</dbReference>
<dbReference type="KEGG" id="mlr:MELLADRAFT_28808"/>
<keyword evidence="8" id="KW-0449">Lipoprotein</keyword>
<keyword evidence="3" id="KW-0336">GPI-anchor</keyword>
<proteinExistence type="predicted"/>
<feature type="non-terminal residue" evidence="10">
    <location>
        <position position="1"/>
    </location>
</feature>
<dbReference type="GO" id="GO:0098552">
    <property type="term" value="C:side of membrane"/>
    <property type="evidence" value="ECO:0007669"/>
    <property type="project" value="UniProtKB-KW"/>
</dbReference>
<keyword evidence="4" id="KW-0479">Metal-binding</keyword>
<dbReference type="AlphaFoldDB" id="F4S0S9"/>
<comment type="subcellular location">
    <subcellularLocation>
        <location evidence="2">Cell membrane</location>
        <topology evidence="2">Lipid-anchor</topology>
        <topology evidence="2">GPI-anchor</topology>
    </subcellularLocation>
</comment>
<evidence type="ECO:0000256" key="4">
    <source>
        <dbReference type="ARBA" id="ARBA00022723"/>
    </source>
</evidence>
<name>F4S0S9_MELLP</name>